<feature type="compositionally biased region" description="Low complexity" evidence="1">
    <location>
        <begin position="40"/>
        <end position="64"/>
    </location>
</feature>
<evidence type="ECO:0000313" key="2">
    <source>
        <dbReference type="EMBL" id="KIP09909.1"/>
    </source>
</evidence>
<protein>
    <submittedName>
        <fullName evidence="2">Uncharacterized protein</fullName>
    </submittedName>
</protein>
<sequence length="502" mass="54554">MVCTALSIDMMDSPEAFNYSPSGPQPATVKVEPNSLDLGHSLLHSPPSSRSSSRARYSTITSSTRYKRKASNSSIRSELSIMTHPYGNWSSAALKNEQSPGHRGYSGGSHPSGSTRRGGSGDQQFFNPDSYSQPHEQYRGDGARHLPGGPQNSSSSLSGAMGDLAMSHSPSTASPSGMAWTPSPTSGLPGSYIVTQPEGSLVPYLATPNTPLHSDSPPHTFLSYQQYNHSYSASGSSPTHVPGLPSPPAYPDQFTYSQTRPGVMHPPTILPQPLSASPTGLAMSVSPPPTTTPNIALSRSRGSQERLDDEVRALRFRVRELEQKYHSAHDKARELEAELARVTYGASGLPTPAASPAVSTSFNDGWKKRTEARIKLFCSLNRAGNALCAWHDSRRERRTHPPRMAPPGHLNCGCTYDEALFEESLAHHGVGSYHPGENVRMDPMLRNPLLKLLQERYGYRDGDFERDPLTGEWLDGDGPQRWEAKAAGGGPVSKKMRLDDRR</sequence>
<dbReference type="EMBL" id="KN840460">
    <property type="protein sequence ID" value="KIP09909.1"/>
    <property type="molecule type" value="Genomic_DNA"/>
</dbReference>
<dbReference type="HOGENOM" id="CLU_044611_0_0_1"/>
<dbReference type="AlphaFoldDB" id="A0A0C3NWW4"/>
<feature type="region of interest" description="Disordered" evidence="1">
    <location>
        <begin position="278"/>
        <end position="306"/>
    </location>
</feature>
<proteinExistence type="predicted"/>
<feature type="compositionally biased region" description="Polar residues" evidence="1">
    <location>
        <begin position="122"/>
        <end position="135"/>
    </location>
</feature>
<feature type="region of interest" description="Disordered" evidence="1">
    <location>
        <begin position="470"/>
        <end position="502"/>
    </location>
</feature>
<keyword evidence="3" id="KW-1185">Reference proteome</keyword>
<feature type="region of interest" description="Disordered" evidence="1">
    <location>
        <begin position="37"/>
        <end position="75"/>
    </location>
</feature>
<dbReference type="Proteomes" id="UP000053257">
    <property type="component" value="Unassembled WGS sequence"/>
</dbReference>
<organism evidence="2 3">
    <name type="scientific">Phlebiopsis gigantea (strain 11061_1 CR5-6)</name>
    <name type="common">White-rot fungus</name>
    <name type="synonym">Peniophora gigantea</name>
    <dbReference type="NCBI Taxonomy" id="745531"/>
    <lineage>
        <taxon>Eukaryota</taxon>
        <taxon>Fungi</taxon>
        <taxon>Dikarya</taxon>
        <taxon>Basidiomycota</taxon>
        <taxon>Agaricomycotina</taxon>
        <taxon>Agaricomycetes</taxon>
        <taxon>Polyporales</taxon>
        <taxon>Phanerochaetaceae</taxon>
        <taxon>Phlebiopsis</taxon>
    </lineage>
</organism>
<reference evidence="2 3" key="1">
    <citation type="journal article" date="2014" name="PLoS Genet.">
        <title>Analysis of the Phlebiopsis gigantea genome, transcriptome and secretome provides insight into its pioneer colonization strategies of wood.</title>
        <authorList>
            <person name="Hori C."/>
            <person name="Ishida T."/>
            <person name="Igarashi K."/>
            <person name="Samejima M."/>
            <person name="Suzuki H."/>
            <person name="Master E."/>
            <person name="Ferreira P."/>
            <person name="Ruiz-Duenas F.J."/>
            <person name="Held B."/>
            <person name="Canessa P."/>
            <person name="Larrondo L.F."/>
            <person name="Schmoll M."/>
            <person name="Druzhinina I.S."/>
            <person name="Kubicek C.P."/>
            <person name="Gaskell J.A."/>
            <person name="Kersten P."/>
            <person name="St John F."/>
            <person name="Glasner J."/>
            <person name="Sabat G."/>
            <person name="Splinter BonDurant S."/>
            <person name="Syed K."/>
            <person name="Yadav J."/>
            <person name="Mgbeahuruike A.C."/>
            <person name="Kovalchuk A."/>
            <person name="Asiegbu F.O."/>
            <person name="Lackner G."/>
            <person name="Hoffmeister D."/>
            <person name="Rencoret J."/>
            <person name="Gutierrez A."/>
            <person name="Sun H."/>
            <person name="Lindquist E."/>
            <person name="Barry K."/>
            <person name="Riley R."/>
            <person name="Grigoriev I.V."/>
            <person name="Henrissat B."/>
            <person name="Kues U."/>
            <person name="Berka R.M."/>
            <person name="Martinez A.T."/>
            <person name="Covert S.F."/>
            <person name="Blanchette R.A."/>
            <person name="Cullen D."/>
        </authorList>
    </citation>
    <scope>NUCLEOTIDE SEQUENCE [LARGE SCALE GENOMIC DNA]</scope>
    <source>
        <strain evidence="2 3">11061_1 CR5-6</strain>
    </source>
</reference>
<feature type="region of interest" description="Disordered" evidence="1">
    <location>
        <begin position="91"/>
        <end position="183"/>
    </location>
</feature>
<name>A0A0C3NWW4_PHLG1</name>
<evidence type="ECO:0000313" key="3">
    <source>
        <dbReference type="Proteomes" id="UP000053257"/>
    </source>
</evidence>
<feature type="compositionally biased region" description="Polar residues" evidence="1">
    <location>
        <begin position="292"/>
        <end position="301"/>
    </location>
</feature>
<accession>A0A0C3NWW4</accession>
<dbReference type="STRING" id="745531.A0A0C3NWW4"/>
<evidence type="ECO:0000256" key="1">
    <source>
        <dbReference type="SAM" id="MobiDB-lite"/>
    </source>
</evidence>
<gene>
    <name evidence="2" type="ORF">PHLGIDRAFT_125902</name>
</gene>
<dbReference type="OrthoDB" id="3222060at2759"/>